<sequence>MEMNAPITLELSIYALNEETGTQAIVKANLPIGQYPTPDTIRDVIKQAEDALPEGYALMNKSEFFNTYLQEQHGATETFATPGSPEFDDNYVQGSDE</sequence>
<proteinExistence type="predicted"/>
<evidence type="ECO:0000256" key="1">
    <source>
        <dbReference type="SAM" id="MobiDB-lite"/>
    </source>
</evidence>
<organism evidence="2 3">
    <name type="scientific">Acinetobacter variabilis</name>
    <dbReference type="NCBI Taxonomy" id="70346"/>
    <lineage>
        <taxon>Bacteria</taxon>
        <taxon>Pseudomonadati</taxon>
        <taxon>Pseudomonadota</taxon>
        <taxon>Gammaproteobacteria</taxon>
        <taxon>Moraxellales</taxon>
        <taxon>Moraxellaceae</taxon>
        <taxon>Acinetobacter</taxon>
    </lineage>
</organism>
<dbReference type="HOGENOM" id="CLU_2314061_0_0_6"/>
<gene>
    <name evidence="2" type="ORF">F969_00621</name>
</gene>
<comment type="caution">
    <text evidence="2">The sequence shown here is derived from an EMBL/GenBank/DDBJ whole genome shotgun (WGS) entry which is preliminary data.</text>
</comment>
<dbReference type="EMBL" id="APPE01000031">
    <property type="protein sequence ID" value="ENV00390.1"/>
    <property type="molecule type" value="Genomic_DNA"/>
</dbReference>
<dbReference type="PATRIC" id="fig|1217710.3.peg.588"/>
<name>N8WZQ1_9GAMM</name>
<protein>
    <submittedName>
        <fullName evidence="2">Uncharacterized protein</fullName>
    </submittedName>
</protein>
<reference evidence="2 3" key="1">
    <citation type="submission" date="2013-02" db="EMBL/GenBank/DDBJ databases">
        <title>The Genome Sequence of Acinetobacter sp. NIPH 899.</title>
        <authorList>
            <consortium name="The Broad Institute Genome Sequencing Platform"/>
            <consortium name="The Broad Institute Genome Sequencing Center for Infectious Disease"/>
            <person name="Cerqueira G."/>
            <person name="Feldgarden M."/>
            <person name="Courvalin P."/>
            <person name="Perichon B."/>
            <person name="Grillot-Courvalin C."/>
            <person name="Clermont D."/>
            <person name="Rocha E."/>
            <person name="Yoon E.-J."/>
            <person name="Nemec A."/>
            <person name="Walker B."/>
            <person name="Young S.K."/>
            <person name="Zeng Q."/>
            <person name="Gargeya S."/>
            <person name="Fitzgerald M."/>
            <person name="Haas B."/>
            <person name="Abouelleil A."/>
            <person name="Alvarado L."/>
            <person name="Arachchi H.M."/>
            <person name="Berlin A.M."/>
            <person name="Chapman S.B."/>
            <person name="Dewar J."/>
            <person name="Goldberg J."/>
            <person name="Griggs A."/>
            <person name="Gujja S."/>
            <person name="Hansen M."/>
            <person name="Howarth C."/>
            <person name="Imamovic A."/>
            <person name="Larimer J."/>
            <person name="McCowan C."/>
            <person name="Murphy C."/>
            <person name="Neiman D."/>
            <person name="Pearson M."/>
            <person name="Priest M."/>
            <person name="Roberts A."/>
            <person name="Saif S."/>
            <person name="Shea T."/>
            <person name="Sisk P."/>
            <person name="Sykes S."/>
            <person name="Wortman J."/>
            <person name="Nusbaum C."/>
            <person name="Birren B."/>
        </authorList>
    </citation>
    <scope>NUCLEOTIDE SEQUENCE [LARGE SCALE GENOMIC DNA]</scope>
    <source>
        <strain evidence="2 3">NIPH 899</strain>
    </source>
</reference>
<dbReference type="AlphaFoldDB" id="N8WZQ1"/>
<accession>N8WZQ1</accession>
<evidence type="ECO:0000313" key="2">
    <source>
        <dbReference type="EMBL" id="ENV00390.1"/>
    </source>
</evidence>
<feature type="region of interest" description="Disordered" evidence="1">
    <location>
        <begin position="76"/>
        <end position="97"/>
    </location>
</feature>
<keyword evidence="3" id="KW-1185">Reference proteome</keyword>
<dbReference type="RefSeq" id="WP_004780883.1">
    <property type="nucleotide sequence ID" value="NZ_KB849398.1"/>
</dbReference>
<dbReference type="Proteomes" id="UP000013070">
    <property type="component" value="Unassembled WGS sequence"/>
</dbReference>
<evidence type="ECO:0000313" key="3">
    <source>
        <dbReference type="Proteomes" id="UP000013070"/>
    </source>
</evidence>